<feature type="region of interest" description="Disordered" evidence="1">
    <location>
        <begin position="64"/>
        <end position="91"/>
    </location>
</feature>
<evidence type="ECO:0000313" key="3">
    <source>
        <dbReference type="Proteomes" id="UP001165882"/>
    </source>
</evidence>
<protein>
    <submittedName>
        <fullName evidence="2">Excisionase</fullName>
    </submittedName>
</protein>
<reference evidence="2 3" key="1">
    <citation type="journal article" date="2019" name="Biocontrol Sci. Technol.">
        <title>Pseudomonas putida strain B2017 produced as technical grade active ingredient controls fungal and bacterial crop diseases.</title>
        <authorList>
            <person name="Oliver C."/>
            <person name="Hernandez I."/>
            <person name="Caminal M."/>
            <person name="Lara J.M."/>
            <person name="Fernandez C."/>
        </authorList>
    </citation>
    <scope>NUCLEOTIDE SEQUENCE [LARGE SCALE GENOMIC DNA]</scope>
    <source>
        <strain evidence="2 3">B2017</strain>
    </source>
</reference>
<organism evidence="2 3">
    <name type="scientific">Pseudomonas alloputida</name>
    <dbReference type="NCBI Taxonomy" id="1940621"/>
    <lineage>
        <taxon>Bacteria</taxon>
        <taxon>Pseudomonadati</taxon>
        <taxon>Pseudomonadota</taxon>
        <taxon>Gammaproteobacteria</taxon>
        <taxon>Pseudomonadales</taxon>
        <taxon>Pseudomonadaceae</taxon>
        <taxon>Pseudomonas</taxon>
    </lineage>
</organism>
<name>A0ABY3DFR2_9PSED</name>
<gene>
    <name evidence="2" type="ORF">DZA28_24975</name>
</gene>
<comment type="caution">
    <text evidence="2">The sequence shown here is derived from an EMBL/GenBank/DDBJ whole genome shotgun (WGS) entry which is preliminary data.</text>
</comment>
<accession>A0ABY3DFR2</accession>
<dbReference type="EMBL" id="QWEF01000001">
    <property type="protein sequence ID" value="TRZ63006.1"/>
    <property type="molecule type" value="Genomic_DNA"/>
</dbReference>
<feature type="compositionally biased region" description="Polar residues" evidence="1">
    <location>
        <begin position="64"/>
        <end position="73"/>
    </location>
</feature>
<evidence type="ECO:0000313" key="2">
    <source>
        <dbReference type="EMBL" id="TRZ63006.1"/>
    </source>
</evidence>
<evidence type="ECO:0000256" key="1">
    <source>
        <dbReference type="SAM" id="MobiDB-lite"/>
    </source>
</evidence>
<keyword evidence="3" id="KW-1185">Reference proteome</keyword>
<dbReference type="Proteomes" id="UP001165882">
    <property type="component" value="Unassembled WGS sequence"/>
</dbReference>
<sequence>MRYMTVRKFASESGYTEDAIRSKIRDGIWRLGEIWLKAPDGRTLIDMEGYESWVEAGAVSGQSQTRVSRSRSCSGVLGAASASRSSPPPLT</sequence>
<proteinExistence type="predicted"/>